<dbReference type="Proteomes" id="UP001176961">
    <property type="component" value="Unassembled WGS sequence"/>
</dbReference>
<dbReference type="AlphaFoldDB" id="A0AA36GDC2"/>
<organism evidence="1 2">
    <name type="scientific">Cylicocyclus nassatus</name>
    <name type="common">Nematode worm</name>
    <dbReference type="NCBI Taxonomy" id="53992"/>
    <lineage>
        <taxon>Eukaryota</taxon>
        <taxon>Metazoa</taxon>
        <taxon>Ecdysozoa</taxon>
        <taxon>Nematoda</taxon>
        <taxon>Chromadorea</taxon>
        <taxon>Rhabditida</taxon>
        <taxon>Rhabditina</taxon>
        <taxon>Rhabditomorpha</taxon>
        <taxon>Strongyloidea</taxon>
        <taxon>Strongylidae</taxon>
        <taxon>Cylicocyclus</taxon>
    </lineage>
</organism>
<comment type="caution">
    <text evidence="1">The sequence shown here is derived from an EMBL/GenBank/DDBJ whole genome shotgun (WGS) entry which is preliminary data.</text>
</comment>
<proteinExistence type="predicted"/>
<accession>A0AA36GDC2</accession>
<keyword evidence="2" id="KW-1185">Reference proteome</keyword>
<evidence type="ECO:0000313" key="1">
    <source>
        <dbReference type="EMBL" id="CAJ0588099.1"/>
    </source>
</evidence>
<sequence length="105" mass="11736">MEQSLAELAKVSKLCLQAQCIDRLLKKMAAKAGECIWFQKDDGPVSLSARTLRIQVFTSKAVRKSCIFDVVESYGKTRSTLLLLLRLRNSRCALSIVAMLALLNF</sequence>
<protein>
    <submittedName>
        <fullName evidence="1">Uncharacterized protein</fullName>
    </submittedName>
</protein>
<dbReference type="EMBL" id="CATQJL010000001">
    <property type="protein sequence ID" value="CAJ0588099.1"/>
    <property type="molecule type" value="Genomic_DNA"/>
</dbReference>
<evidence type="ECO:0000313" key="2">
    <source>
        <dbReference type="Proteomes" id="UP001176961"/>
    </source>
</evidence>
<name>A0AA36GDC2_CYLNA</name>
<gene>
    <name evidence="1" type="ORF">CYNAS_LOCUS82</name>
</gene>
<reference evidence="1" key="1">
    <citation type="submission" date="2023-07" db="EMBL/GenBank/DDBJ databases">
        <authorList>
            <consortium name="CYATHOMIX"/>
        </authorList>
    </citation>
    <scope>NUCLEOTIDE SEQUENCE</scope>
    <source>
        <strain evidence="1">N/A</strain>
    </source>
</reference>